<comment type="pathway">
    <text evidence="1">Lipid metabolism.</text>
</comment>
<dbReference type="PANTHER" id="PTHR43159:SF2">
    <property type="entry name" value="ENOYL-[ACYL-CARRIER-PROTEIN] REDUCTASE [NADH], CHLOROPLASTIC"/>
    <property type="match status" value="1"/>
</dbReference>
<proteinExistence type="inferred from homology"/>
<dbReference type="Gene3D" id="3.40.50.720">
    <property type="entry name" value="NAD(P)-binding Rossmann-like Domain"/>
    <property type="match status" value="1"/>
</dbReference>
<dbReference type="PANTHER" id="PTHR43159">
    <property type="entry name" value="ENOYL-[ACYL-CARRIER-PROTEIN] REDUCTASE"/>
    <property type="match status" value="1"/>
</dbReference>
<dbReference type="GO" id="GO:0006633">
    <property type="term" value="P:fatty acid biosynthetic process"/>
    <property type="evidence" value="ECO:0007669"/>
    <property type="project" value="UniProtKB-KW"/>
</dbReference>
<dbReference type="EMBL" id="LSRQ01002599">
    <property type="protein sequence ID" value="OAY73755.1"/>
    <property type="molecule type" value="Genomic_DNA"/>
</dbReference>
<dbReference type="Proteomes" id="UP000092600">
    <property type="component" value="Unassembled WGS sequence"/>
</dbReference>
<evidence type="ECO:0000313" key="8">
    <source>
        <dbReference type="EMBL" id="OAY73755.1"/>
    </source>
</evidence>
<keyword evidence="5" id="KW-0560">Oxidoreductase</keyword>
<dbReference type="AlphaFoldDB" id="A0A199VAE0"/>
<evidence type="ECO:0000256" key="2">
    <source>
        <dbReference type="ARBA" id="ARBA00009233"/>
    </source>
</evidence>
<dbReference type="InterPro" id="IPR014358">
    <property type="entry name" value="Enoyl-ACP_Rdtase_NADH"/>
</dbReference>
<evidence type="ECO:0000256" key="1">
    <source>
        <dbReference type="ARBA" id="ARBA00005189"/>
    </source>
</evidence>
<reference evidence="8 9" key="1">
    <citation type="journal article" date="2016" name="DNA Res.">
        <title>The draft genome of MD-2 pineapple using hybrid error correction of long reads.</title>
        <authorList>
            <person name="Redwan R.M."/>
            <person name="Saidin A."/>
            <person name="Kumar S.V."/>
        </authorList>
    </citation>
    <scope>NUCLEOTIDE SEQUENCE [LARGE SCALE GENOMIC DNA]</scope>
    <source>
        <strain evidence="9">cv. MD2</strain>
        <tissue evidence="8">Leaf</tissue>
    </source>
</reference>
<organism evidence="8 9">
    <name type="scientific">Ananas comosus</name>
    <name type="common">Pineapple</name>
    <name type="synonym">Ananas ananas</name>
    <dbReference type="NCBI Taxonomy" id="4615"/>
    <lineage>
        <taxon>Eukaryota</taxon>
        <taxon>Viridiplantae</taxon>
        <taxon>Streptophyta</taxon>
        <taxon>Embryophyta</taxon>
        <taxon>Tracheophyta</taxon>
        <taxon>Spermatophyta</taxon>
        <taxon>Magnoliopsida</taxon>
        <taxon>Liliopsida</taxon>
        <taxon>Poales</taxon>
        <taxon>Bromeliaceae</taxon>
        <taxon>Bromelioideae</taxon>
        <taxon>Ananas</taxon>
    </lineage>
</organism>
<dbReference type="GO" id="GO:0004318">
    <property type="term" value="F:enoyl-[acyl-carrier-protein] reductase (NADH) activity"/>
    <property type="evidence" value="ECO:0007669"/>
    <property type="project" value="InterPro"/>
</dbReference>
<comment type="similarity">
    <text evidence="2">Belongs to the short-chain dehydrogenases/reductases (SDR) family. FabI subfamily.</text>
</comment>
<dbReference type="InterPro" id="IPR036291">
    <property type="entry name" value="NAD(P)-bd_dom_sf"/>
</dbReference>
<keyword evidence="3" id="KW-0444">Lipid biosynthesis</keyword>
<accession>A0A199VAE0</accession>
<dbReference type="SUPFAM" id="SSF51735">
    <property type="entry name" value="NAD(P)-binding Rossmann-fold domains"/>
    <property type="match status" value="1"/>
</dbReference>
<protein>
    <submittedName>
        <fullName evidence="8">Enoyl-(Acyl-carrier-protein) reductase (NADH) 1, chloroplastic</fullName>
    </submittedName>
</protein>
<name>A0A199VAE0_ANACO</name>
<evidence type="ECO:0000256" key="3">
    <source>
        <dbReference type="ARBA" id="ARBA00022516"/>
    </source>
</evidence>
<evidence type="ECO:0000313" key="9">
    <source>
        <dbReference type="Proteomes" id="UP000092600"/>
    </source>
</evidence>
<gene>
    <name evidence="8" type="ORF">ACMD2_08769</name>
</gene>
<keyword evidence="7" id="KW-0275">Fatty acid biosynthesis</keyword>
<keyword evidence="6" id="KW-0443">Lipid metabolism</keyword>
<comment type="caution">
    <text evidence="8">The sequence shown here is derived from an EMBL/GenBank/DDBJ whole genome shotgun (WGS) entry which is preliminary data.</text>
</comment>
<evidence type="ECO:0000256" key="5">
    <source>
        <dbReference type="ARBA" id="ARBA00023002"/>
    </source>
</evidence>
<evidence type="ECO:0000256" key="6">
    <source>
        <dbReference type="ARBA" id="ARBA00023098"/>
    </source>
</evidence>
<sequence>MAIFTAGSLQMAATKPCLPHSSTKSILGAAIDGKGTNQVKLGSPCYISSIKTLCKSSTSVPRRFSSITPRAVSSEGGKELPSGLPIDLRGKRAFIAGVADDNGYGWAIAKALAAAGAEILVGTWVPALTIFETSLRRGKFDESRRLANGSLMEIIKVYPLDAVYDSFEDVPEDVRTNKRYSGASNWTVKEVVESIKNDFGSVDILVHSLANGPEVTKPLLETSRRGYLAAISASSYPLFHCSNTSSNNESSGSINSQPHTLPGGASISLTYIASEKTIPGYGGGMSSAKAALESDTRVFSLNSCIF</sequence>
<keyword evidence="4" id="KW-0276">Fatty acid metabolism</keyword>
<evidence type="ECO:0000256" key="4">
    <source>
        <dbReference type="ARBA" id="ARBA00022832"/>
    </source>
</evidence>
<evidence type="ECO:0000256" key="7">
    <source>
        <dbReference type="ARBA" id="ARBA00023160"/>
    </source>
</evidence>
<dbReference type="STRING" id="4615.A0A199VAE0"/>
<dbReference type="InterPro" id="IPR002347">
    <property type="entry name" value="SDR_fam"/>
</dbReference>
<dbReference type="Pfam" id="PF13561">
    <property type="entry name" value="adh_short_C2"/>
    <property type="match status" value="1"/>
</dbReference>